<keyword evidence="5" id="KW-0378">Hydrolase</keyword>
<accession>A0ABQ7TUA0</accession>
<keyword evidence="3" id="KW-0540">Nuclease</keyword>
<dbReference type="InterPro" id="IPR000477">
    <property type="entry name" value="RT_dom"/>
</dbReference>
<dbReference type="InterPro" id="IPR043128">
    <property type="entry name" value="Rev_trsase/Diguanyl_cyclase"/>
</dbReference>
<keyword evidence="4" id="KW-0255">Endonuclease</keyword>
<name>A0ABQ7TUA0_SOLTU</name>
<sequence length="416" mass="48008">MSFGLTNAPTAFMDLMNRVFRNYLYSFVIVFIDDILIYSKSKDDHMNHLRIILQALKYHQLYAKFSKCEFWLRSLALLGHIVSSEDIEVDPKKIDAVKSWPTPLSPFDIRSFLGLAGYYRRFVEVFSAIASPLTALTQKKSKFEWSESCEKSFQLLKDKLTSAPVWTLPEGTKGLAYALRQLKVHCKNYPTHDLELAAVVFALKIWRHYLYGVHVDVFTDHKSVQYVFSQKELNLRQRRWLELLKDYDISVLYHPGKANVVADALSRVSMGSVSHVEEEKKELARDVHRLARLGVRLEDSPKGGVMVHHNSQSSVVVDVKSKQHLDPILMELKESVLNKAVETFSQGEDGVLRHQGRLCVPDVDGLRETILEEAHGSRYSIHLGATQLYRDLREIYWWNRMKKDIADFVARCSNYQ</sequence>
<dbReference type="EMBL" id="JAIVGD010000028">
    <property type="protein sequence ID" value="KAH0737753.1"/>
    <property type="molecule type" value="Genomic_DNA"/>
</dbReference>
<keyword evidence="2" id="KW-0548">Nucleotidyltransferase</keyword>
<evidence type="ECO:0000256" key="2">
    <source>
        <dbReference type="ARBA" id="ARBA00022695"/>
    </source>
</evidence>
<protein>
    <submittedName>
        <fullName evidence="10">Uncharacterized protein</fullName>
    </submittedName>
</protein>
<feature type="domain" description="Reverse transcriptase RNase H-like" evidence="8">
    <location>
        <begin position="173"/>
        <end position="247"/>
    </location>
</feature>
<dbReference type="InterPro" id="IPR041373">
    <property type="entry name" value="RT_RNaseH"/>
</dbReference>
<evidence type="ECO:0000256" key="1">
    <source>
        <dbReference type="ARBA" id="ARBA00022679"/>
    </source>
</evidence>
<dbReference type="PANTHER" id="PTHR37984">
    <property type="entry name" value="PROTEIN CBG26694"/>
    <property type="match status" value="1"/>
</dbReference>
<dbReference type="SUPFAM" id="SSF56672">
    <property type="entry name" value="DNA/RNA polymerases"/>
    <property type="match status" value="1"/>
</dbReference>
<keyword evidence="6" id="KW-0695">RNA-directed DNA polymerase</keyword>
<evidence type="ECO:0000259" key="7">
    <source>
        <dbReference type="Pfam" id="PF00078"/>
    </source>
</evidence>
<evidence type="ECO:0000256" key="3">
    <source>
        <dbReference type="ARBA" id="ARBA00022722"/>
    </source>
</evidence>
<proteinExistence type="predicted"/>
<dbReference type="Gene3D" id="1.10.340.70">
    <property type="match status" value="1"/>
</dbReference>
<dbReference type="Pfam" id="PF17917">
    <property type="entry name" value="RT_RNaseH"/>
    <property type="match status" value="1"/>
</dbReference>
<dbReference type="CDD" id="cd09274">
    <property type="entry name" value="RNase_HI_RT_Ty3"/>
    <property type="match status" value="1"/>
</dbReference>
<dbReference type="InterPro" id="IPR050951">
    <property type="entry name" value="Retrovirus_Pol_polyprotein"/>
</dbReference>
<comment type="caution">
    <text evidence="10">The sequence shown here is derived from an EMBL/GenBank/DDBJ whole genome shotgun (WGS) entry which is preliminary data.</text>
</comment>
<feature type="domain" description="Integrase zinc-binding" evidence="9">
    <location>
        <begin position="365"/>
        <end position="416"/>
    </location>
</feature>
<dbReference type="Pfam" id="PF00078">
    <property type="entry name" value="RVT_1"/>
    <property type="match status" value="1"/>
</dbReference>
<dbReference type="Gene3D" id="3.30.70.270">
    <property type="match status" value="2"/>
</dbReference>
<dbReference type="PANTHER" id="PTHR37984:SF5">
    <property type="entry name" value="PROTEIN NYNRIN-LIKE"/>
    <property type="match status" value="1"/>
</dbReference>
<gene>
    <name evidence="10" type="ORF">KY290_036458</name>
</gene>
<dbReference type="CDD" id="cd01647">
    <property type="entry name" value="RT_LTR"/>
    <property type="match status" value="1"/>
</dbReference>
<evidence type="ECO:0000259" key="9">
    <source>
        <dbReference type="Pfam" id="PF17921"/>
    </source>
</evidence>
<evidence type="ECO:0000313" key="10">
    <source>
        <dbReference type="EMBL" id="KAH0737753.1"/>
    </source>
</evidence>
<dbReference type="Pfam" id="PF17921">
    <property type="entry name" value="Integrase_H2C2"/>
    <property type="match status" value="1"/>
</dbReference>
<evidence type="ECO:0000256" key="4">
    <source>
        <dbReference type="ARBA" id="ARBA00022759"/>
    </source>
</evidence>
<keyword evidence="1" id="KW-0808">Transferase</keyword>
<evidence type="ECO:0000256" key="6">
    <source>
        <dbReference type="ARBA" id="ARBA00022918"/>
    </source>
</evidence>
<evidence type="ECO:0000313" key="11">
    <source>
        <dbReference type="Proteomes" id="UP000826656"/>
    </source>
</evidence>
<evidence type="ECO:0000256" key="5">
    <source>
        <dbReference type="ARBA" id="ARBA00022801"/>
    </source>
</evidence>
<reference evidence="10 11" key="1">
    <citation type="journal article" date="2021" name="bioRxiv">
        <title>Chromosome-scale and haplotype-resolved genome assembly of a tetraploid potato cultivar.</title>
        <authorList>
            <person name="Sun H."/>
            <person name="Jiao W.-B."/>
            <person name="Krause K."/>
            <person name="Campoy J.A."/>
            <person name="Goel M."/>
            <person name="Folz-Donahue K."/>
            <person name="Kukat C."/>
            <person name="Huettel B."/>
            <person name="Schneeberger K."/>
        </authorList>
    </citation>
    <scope>NUCLEOTIDE SEQUENCE [LARGE SCALE GENOMIC DNA]</scope>
    <source>
        <strain evidence="10">SolTubOtavaFocal</strain>
        <tissue evidence="10">Leaves</tissue>
    </source>
</reference>
<dbReference type="InterPro" id="IPR041588">
    <property type="entry name" value="Integrase_H2C2"/>
</dbReference>
<organism evidence="10 11">
    <name type="scientific">Solanum tuberosum</name>
    <name type="common">Potato</name>
    <dbReference type="NCBI Taxonomy" id="4113"/>
    <lineage>
        <taxon>Eukaryota</taxon>
        <taxon>Viridiplantae</taxon>
        <taxon>Streptophyta</taxon>
        <taxon>Embryophyta</taxon>
        <taxon>Tracheophyta</taxon>
        <taxon>Spermatophyta</taxon>
        <taxon>Magnoliopsida</taxon>
        <taxon>eudicotyledons</taxon>
        <taxon>Gunneridae</taxon>
        <taxon>Pentapetalae</taxon>
        <taxon>asterids</taxon>
        <taxon>lamiids</taxon>
        <taxon>Solanales</taxon>
        <taxon>Solanaceae</taxon>
        <taxon>Solanoideae</taxon>
        <taxon>Solaneae</taxon>
        <taxon>Solanum</taxon>
    </lineage>
</organism>
<dbReference type="InterPro" id="IPR043502">
    <property type="entry name" value="DNA/RNA_pol_sf"/>
</dbReference>
<dbReference type="Proteomes" id="UP000826656">
    <property type="component" value="Unassembled WGS sequence"/>
</dbReference>
<evidence type="ECO:0000259" key="8">
    <source>
        <dbReference type="Pfam" id="PF17917"/>
    </source>
</evidence>
<feature type="domain" description="Reverse transcriptase" evidence="7">
    <location>
        <begin position="1"/>
        <end position="81"/>
    </location>
</feature>
<keyword evidence="11" id="KW-1185">Reference proteome</keyword>